<dbReference type="OrthoDB" id="9803702at2"/>
<dbReference type="AlphaFoldDB" id="A0A2H5EX12"/>
<evidence type="ECO:0000259" key="1">
    <source>
        <dbReference type="Pfam" id="PF10090"/>
    </source>
</evidence>
<dbReference type="KEGG" id="pzh:CX676_06275"/>
<accession>A0A2H5EX12</accession>
<proteinExistence type="predicted"/>
<dbReference type="Gene3D" id="1.10.287.130">
    <property type="match status" value="1"/>
</dbReference>
<sequence>MTDSSTRIEPLDLALLLGSRLCHDLVSPLGAISNGVELMQMGGAPMAVAQGPEMQLVADAVEAARARIQTFRMAFGRSGEEQRISGPELARLIRDMGAQGRLKIELDSDGDQPRREVQMLLLALMCLESAMPWGGRVLVVRSGTGWRLVGEADRTKPEPELWSWLDGSAPDLPHPPSAKVHFALLAEAIRASGRSLTWELDERGAEISF</sequence>
<dbReference type="GO" id="GO:0016740">
    <property type="term" value="F:transferase activity"/>
    <property type="evidence" value="ECO:0007669"/>
    <property type="project" value="UniProtKB-KW"/>
</dbReference>
<reference evidence="2 3" key="1">
    <citation type="journal article" date="2013" name="Antonie Van Leeuwenhoek">
        <title>Paracoccus zhejiangensis sp. nov., isolated from activated sludge in wastewater-treatment system.</title>
        <authorList>
            <person name="Wu Z.G."/>
            <person name="Zhang D.F."/>
            <person name="Liu Y.L."/>
            <person name="Wang F."/>
            <person name="Jiang X."/>
            <person name="Li C."/>
            <person name="Li S.P."/>
            <person name="Hong Q."/>
            <person name="Li W.J."/>
        </authorList>
    </citation>
    <scope>NUCLEOTIDE SEQUENCE [LARGE SCALE GENOMIC DNA]</scope>
    <source>
        <strain evidence="2 3">J6</strain>
    </source>
</reference>
<evidence type="ECO:0000313" key="3">
    <source>
        <dbReference type="Proteomes" id="UP000234530"/>
    </source>
</evidence>
<dbReference type="InterPro" id="IPR018762">
    <property type="entry name" value="ChpT_C"/>
</dbReference>
<dbReference type="InterPro" id="IPR036890">
    <property type="entry name" value="HATPase_C_sf"/>
</dbReference>
<name>A0A2H5EX12_9RHOB</name>
<dbReference type="EMBL" id="CP025430">
    <property type="protein sequence ID" value="AUH63813.1"/>
    <property type="molecule type" value="Genomic_DNA"/>
</dbReference>
<dbReference type="RefSeq" id="WP_101751854.1">
    <property type="nucleotide sequence ID" value="NZ_CP025430.1"/>
</dbReference>
<dbReference type="Gene3D" id="3.30.565.10">
    <property type="entry name" value="Histidine kinase-like ATPase, C-terminal domain"/>
    <property type="match status" value="1"/>
</dbReference>
<dbReference type="Proteomes" id="UP000234530">
    <property type="component" value="Chromosome"/>
</dbReference>
<dbReference type="Pfam" id="PF10090">
    <property type="entry name" value="HPTransfase"/>
    <property type="match status" value="1"/>
</dbReference>
<organism evidence="2 3">
    <name type="scientific">Paracoccus zhejiangensis</name>
    <dbReference type="NCBI Taxonomy" id="1077935"/>
    <lineage>
        <taxon>Bacteria</taxon>
        <taxon>Pseudomonadati</taxon>
        <taxon>Pseudomonadota</taxon>
        <taxon>Alphaproteobacteria</taxon>
        <taxon>Rhodobacterales</taxon>
        <taxon>Paracoccaceae</taxon>
        <taxon>Paracoccus</taxon>
    </lineage>
</organism>
<protein>
    <submittedName>
        <fullName evidence="2">Histidine phosphotransferase</fullName>
    </submittedName>
</protein>
<keyword evidence="3" id="KW-1185">Reference proteome</keyword>
<feature type="domain" description="Histidine phosphotransferase ChpT C-terminal" evidence="1">
    <location>
        <begin position="88"/>
        <end position="203"/>
    </location>
</feature>
<keyword evidence="2" id="KW-0808">Transferase</keyword>
<gene>
    <name evidence="2" type="ORF">CX676_06275</name>
</gene>
<evidence type="ECO:0000313" key="2">
    <source>
        <dbReference type="EMBL" id="AUH63813.1"/>
    </source>
</evidence>